<feature type="coiled-coil region" evidence="1">
    <location>
        <begin position="36"/>
        <end position="63"/>
    </location>
</feature>
<dbReference type="EMBL" id="BOPF01000038">
    <property type="protein sequence ID" value="GIJ50690.1"/>
    <property type="molecule type" value="Genomic_DNA"/>
</dbReference>
<evidence type="ECO:0000313" key="2">
    <source>
        <dbReference type="EMBL" id="GIJ50690.1"/>
    </source>
</evidence>
<keyword evidence="3" id="KW-1185">Reference proteome</keyword>
<dbReference type="Proteomes" id="UP000619260">
    <property type="component" value="Unassembled WGS sequence"/>
</dbReference>
<sequence length="94" mass="10220">MTTLRVKPKVGLSLIEEDGQYHVVHDGAIVCTTRVLAAAEVEYDELLARLTAASRELRARENAHYNLQAVRSDSFGRRAAKARKTGGRGGRGGV</sequence>
<dbReference type="AlphaFoldDB" id="A0A8J3YVQ9"/>
<protein>
    <submittedName>
        <fullName evidence="2">Uncharacterized protein</fullName>
    </submittedName>
</protein>
<evidence type="ECO:0000256" key="1">
    <source>
        <dbReference type="SAM" id="Coils"/>
    </source>
</evidence>
<name>A0A8J3YVQ9_9ACTN</name>
<comment type="caution">
    <text evidence="2">The sequence shown here is derived from an EMBL/GenBank/DDBJ whole genome shotgun (WGS) entry which is preliminary data.</text>
</comment>
<proteinExistence type="predicted"/>
<reference evidence="2" key="1">
    <citation type="submission" date="2021-01" db="EMBL/GenBank/DDBJ databases">
        <title>Whole genome shotgun sequence of Virgisporangium aliadipatigenens NBRC 105644.</title>
        <authorList>
            <person name="Komaki H."/>
            <person name="Tamura T."/>
        </authorList>
    </citation>
    <scope>NUCLEOTIDE SEQUENCE</scope>
    <source>
        <strain evidence="2">NBRC 105644</strain>
    </source>
</reference>
<organism evidence="2 3">
    <name type="scientific">Virgisporangium aliadipatigenens</name>
    <dbReference type="NCBI Taxonomy" id="741659"/>
    <lineage>
        <taxon>Bacteria</taxon>
        <taxon>Bacillati</taxon>
        <taxon>Actinomycetota</taxon>
        <taxon>Actinomycetes</taxon>
        <taxon>Micromonosporales</taxon>
        <taxon>Micromonosporaceae</taxon>
        <taxon>Virgisporangium</taxon>
    </lineage>
</organism>
<accession>A0A8J3YVQ9</accession>
<evidence type="ECO:0000313" key="3">
    <source>
        <dbReference type="Proteomes" id="UP000619260"/>
    </source>
</evidence>
<keyword evidence="1" id="KW-0175">Coiled coil</keyword>
<dbReference type="RefSeq" id="WP_203904118.1">
    <property type="nucleotide sequence ID" value="NZ_BOPF01000038.1"/>
</dbReference>
<gene>
    <name evidence="2" type="ORF">Val02_75760</name>
</gene>